<evidence type="ECO:0000313" key="1">
    <source>
        <dbReference type="Proteomes" id="UP000046392"/>
    </source>
</evidence>
<protein>
    <submittedName>
        <fullName evidence="2">Uncharacterized protein</fullName>
    </submittedName>
</protein>
<sequence>MIEFSWSYGDEVFQKSSNLCNTILIGLITSEIRTELIGLFLCKNFKKSTAVKLKNTTKATNRQLSI</sequence>
<organism evidence="1 2">
    <name type="scientific">Strongyloides papillosus</name>
    <name type="common">Intestinal threadworm</name>
    <dbReference type="NCBI Taxonomy" id="174720"/>
    <lineage>
        <taxon>Eukaryota</taxon>
        <taxon>Metazoa</taxon>
        <taxon>Ecdysozoa</taxon>
        <taxon>Nematoda</taxon>
        <taxon>Chromadorea</taxon>
        <taxon>Rhabditida</taxon>
        <taxon>Tylenchina</taxon>
        <taxon>Panagrolaimomorpha</taxon>
        <taxon>Strongyloidoidea</taxon>
        <taxon>Strongyloididae</taxon>
        <taxon>Strongyloides</taxon>
    </lineage>
</organism>
<dbReference type="WBParaSite" id="SPAL_0001269300.1">
    <property type="protein sequence ID" value="SPAL_0001269300.1"/>
    <property type="gene ID" value="SPAL_0001269300"/>
</dbReference>
<name>A0A0N5C410_STREA</name>
<dbReference type="AlphaFoldDB" id="A0A0N5C410"/>
<keyword evidence="1" id="KW-1185">Reference proteome</keyword>
<accession>A0A0N5C410</accession>
<reference evidence="2" key="1">
    <citation type="submission" date="2017-02" db="UniProtKB">
        <authorList>
            <consortium name="WormBaseParasite"/>
        </authorList>
    </citation>
    <scope>IDENTIFICATION</scope>
</reference>
<dbReference type="Proteomes" id="UP000046392">
    <property type="component" value="Unplaced"/>
</dbReference>
<evidence type="ECO:0000313" key="2">
    <source>
        <dbReference type="WBParaSite" id="SPAL_0001269300.1"/>
    </source>
</evidence>
<proteinExistence type="predicted"/>